<gene>
    <name evidence="1" type="ORF">BDR25DRAFT_170620</name>
</gene>
<dbReference type="Proteomes" id="UP000799755">
    <property type="component" value="Unassembled WGS sequence"/>
</dbReference>
<keyword evidence="2" id="KW-1185">Reference proteome</keyword>
<protein>
    <submittedName>
        <fullName evidence="1">Uncharacterized protein</fullName>
    </submittedName>
</protein>
<sequence>SCTAAEVMSWASERRTSRQEDIAYCLLGLFANNMPLLYGEGLRAFTRLQEKIFSQYEDYILWLYS</sequence>
<evidence type="ECO:0000313" key="1">
    <source>
        <dbReference type="EMBL" id="KAF2465748.1"/>
    </source>
</evidence>
<evidence type="ECO:0000313" key="2">
    <source>
        <dbReference type="Proteomes" id="UP000799755"/>
    </source>
</evidence>
<accession>A0ACB6QFI6</accession>
<reference evidence="1" key="1">
    <citation type="journal article" date="2020" name="Stud. Mycol.">
        <title>101 Dothideomycetes genomes: a test case for predicting lifestyles and emergence of pathogens.</title>
        <authorList>
            <person name="Haridas S."/>
            <person name="Albert R."/>
            <person name="Binder M."/>
            <person name="Bloem J."/>
            <person name="Labutti K."/>
            <person name="Salamov A."/>
            <person name="Andreopoulos B."/>
            <person name="Baker S."/>
            <person name="Barry K."/>
            <person name="Bills G."/>
            <person name="Bluhm B."/>
            <person name="Cannon C."/>
            <person name="Castanera R."/>
            <person name="Culley D."/>
            <person name="Daum C."/>
            <person name="Ezra D."/>
            <person name="Gonzalez J."/>
            <person name="Henrissat B."/>
            <person name="Kuo A."/>
            <person name="Liang C."/>
            <person name="Lipzen A."/>
            <person name="Lutzoni F."/>
            <person name="Magnuson J."/>
            <person name="Mondo S."/>
            <person name="Nolan M."/>
            <person name="Ohm R."/>
            <person name="Pangilinan J."/>
            <person name="Park H.-J."/>
            <person name="Ramirez L."/>
            <person name="Alfaro M."/>
            <person name="Sun H."/>
            <person name="Tritt A."/>
            <person name="Yoshinaga Y."/>
            <person name="Zwiers L.-H."/>
            <person name="Turgeon B."/>
            <person name="Goodwin S."/>
            <person name="Spatafora J."/>
            <person name="Crous P."/>
            <person name="Grigoriev I."/>
        </authorList>
    </citation>
    <scope>NUCLEOTIDE SEQUENCE</scope>
    <source>
        <strain evidence="1">ATCC 200398</strain>
    </source>
</reference>
<name>A0ACB6QFI6_9PLEO</name>
<feature type="non-terminal residue" evidence="1">
    <location>
        <position position="1"/>
    </location>
</feature>
<dbReference type="EMBL" id="MU003528">
    <property type="protein sequence ID" value="KAF2465748.1"/>
    <property type="molecule type" value="Genomic_DNA"/>
</dbReference>
<proteinExistence type="predicted"/>
<organism evidence="1 2">
    <name type="scientific">Lindgomyces ingoldianus</name>
    <dbReference type="NCBI Taxonomy" id="673940"/>
    <lineage>
        <taxon>Eukaryota</taxon>
        <taxon>Fungi</taxon>
        <taxon>Dikarya</taxon>
        <taxon>Ascomycota</taxon>
        <taxon>Pezizomycotina</taxon>
        <taxon>Dothideomycetes</taxon>
        <taxon>Pleosporomycetidae</taxon>
        <taxon>Pleosporales</taxon>
        <taxon>Lindgomycetaceae</taxon>
        <taxon>Lindgomyces</taxon>
    </lineage>
</organism>
<feature type="non-terminal residue" evidence="1">
    <location>
        <position position="65"/>
    </location>
</feature>
<comment type="caution">
    <text evidence="1">The sequence shown here is derived from an EMBL/GenBank/DDBJ whole genome shotgun (WGS) entry which is preliminary data.</text>
</comment>